<evidence type="ECO:0000313" key="19">
    <source>
        <dbReference type="Proteomes" id="UP000809829"/>
    </source>
</evidence>
<evidence type="ECO:0000256" key="12">
    <source>
        <dbReference type="ARBA" id="ARBA00041185"/>
    </source>
</evidence>
<name>A0ABS2QWI7_9BACI</name>
<feature type="transmembrane region" description="Helical" evidence="17">
    <location>
        <begin position="111"/>
        <end position="131"/>
    </location>
</feature>
<evidence type="ECO:0000256" key="6">
    <source>
        <dbReference type="ARBA" id="ARBA00022984"/>
    </source>
</evidence>
<keyword evidence="19" id="KW-1185">Reference proteome</keyword>
<evidence type="ECO:0000256" key="1">
    <source>
        <dbReference type="ARBA" id="ARBA00004141"/>
    </source>
</evidence>
<keyword evidence="18" id="KW-0132">Cell division</keyword>
<feature type="transmembrane region" description="Helical" evidence="17">
    <location>
        <begin position="79"/>
        <end position="99"/>
    </location>
</feature>
<keyword evidence="7 17" id="KW-1133">Transmembrane helix</keyword>
<dbReference type="Proteomes" id="UP000809829">
    <property type="component" value="Unassembled WGS sequence"/>
</dbReference>
<evidence type="ECO:0000256" key="13">
    <source>
        <dbReference type="ARBA" id="ARBA00041418"/>
    </source>
</evidence>
<sequence length="394" mass="43034">MLKKIFRFYDYSIILAVAALCAVGLLMIYSASMITTVVQFGVESDYFFDKQKKSLLFSAIICLVAMLFPYKLYPKLIKFIVIINVIVLGLVFIVGHTAGNAQSWLKFGSTGFQPAEFAKLTVIIYLASVLSKRQKNINDLKQTFIGPIGLTFFIFLIVAVQPDFGTAAIIAMIAAVVMLCSGINFKTIGRLVLLAIACVAIMLPIAYWTGYMSEERLSRFTGASNPFKYAEDEGYQLVNSYIAIGAGGLKGLGLGEGIQKYGYLPESHTDFIMAVIAEELGFLGVIIVLSLLIFLILRILLLSKRCQDPFGSLICIGIASMIGIQSLINLGGLTGMIPITGVPLPFISYGGSSLLLLMSSIGIVINISFFVNYQEVRQSKKSPIQKSNETISFD</sequence>
<evidence type="ECO:0000256" key="10">
    <source>
        <dbReference type="ARBA" id="ARBA00033270"/>
    </source>
</evidence>
<proteinExistence type="inferred from homology"/>
<comment type="caution">
    <text evidence="18">The sequence shown here is derived from an EMBL/GenBank/DDBJ whole genome shotgun (WGS) entry which is preliminary data.</text>
</comment>
<dbReference type="RefSeq" id="WP_205187058.1">
    <property type="nucleotide sequence ID" value="NZ_JAFBFC010000003.1"/>
</dbReference>
<evidence type="ECO:0000256" key="3">
    <source>
        <dbReference type="ARBA" id="ARBA00022679"/>
    </source>
</evidence>
<feature type="transmembrane region" description="Helical" evidence="17">
    <location>
        <begin position="12"/>
        <end position="34"/>
    </location>
</feature>
<evidence type="ECO:0000256" key="5">
    <source>
        <dbReference type="ARBA" id="ARBA00022960"/>
    </source>
</evidence>
<keyword evidence="6" id="KW-0573">Peptidoglycan synthesis</keyword>
<gene>
    <name evidence="18" type="ORF">JOC83_002204</name>
</gene>
<feature type="transmembrane region" description="Helical" evidence="17">
    <location>
        <begin position="192"/>
        <end position="210"/>
    </location>
</feature>
<feature type="transmembrane region" description="Helical" evidence="17">
    <location>
        <begin position="313"/>
        <end position="340"/>
    </location>
</feature>
<reference evidence="18 19" key="1">
    <citation type="submission" date="2021-01" db="EMBL/GenBank/DDBJ databases">
        <title>Genomic Encyclopedia of Type Strains, Phase IV (KMG-IV): sequencing the most valuable type-strain genomes for metagenomic binning, comparative biology and taxonomic classification.</title>
        <authorList>
            <person name="Goeker M."/>
        </authorList>
    </citation>
    <scope>NUCLEOTIDE SEQUENCE [LARGE SCALE GENOMIC DNA]</scope>
    <source>
        <strain evidence="18 19">DSM 104297</strain>
    </source>
</reference>
<evidence type="ECO:0000256" key="8">
    <source>
        <dbReference type="ARBA" id="ARBA00023136"/>
    </source>
</evidence>
<evidence type="ECO:0000256" key="7">
    <source>
        <dbReference type="ARBA" id="ARBA00022989"/>
    </source>
</evidence>
<keyword evidence="5" id="KW-0133">Cell shape</keyword>
<keyword evidence="8 17" id="KW-0472">Membrane</keyword>
<protein>
    <recommendedName>
        <fullName evidence="12">Probable peptidoglycan glycosyltransferase FtsW</fullName>
        <ecNumber evidence="14">2.4.99.28</ecNumber>
    </recommendedName>
    <alternativeName>
        <fullName evidence="13">Cell division protein FtsW</fullName>
    </alternativeName>
    <alternativeName>
        <fullName evidence="10">Cell wall polymerase</fullName>
    </alternativeName>
    <alternativeName>
        <fullName evidence="9">Peptidoglycan polymerase</fullName>
    </alternativeName>
</protein>
<comment type="similarity">
    <text evidence="11">Belongs to the SEDS family. FtsW subfamily.</text>
</comment>
<keyword evidence="3" id="KW-0808">Transferase</keyword>
<dbReference type="PANTHER" id="PTHR30474">
    <property type="entry name" value="CELL CYCLE PROTEIN"/>
    <property type="match status" value="1"/>
</dbReference>
<evidence type="ECO:0000256" key="9">
    <source>
        <dbReference type="ARBA" id="ARBA00032370"/>
    </source>
</evidence>
<feature type="transmembrane region" description="Helical" evidence="17">
    <location>
        <begin position="143"/>
        <end position="160"/>
    </location>
</feature>
<dbReference type="PANTHER" id="PTHR30474:SF2">
    <property type="entry name" value="PEPTIDOGLYCAN GLYCOSYLTRANSFERASE FTSW-RELATED"/>
    <property type="match status" value="1"/>
</dbReference>
<dbReference type="InterPro" id="IPR018365">
    <property type="entry name" value="Cell_cycle_FtsW-rel_CS"/>
</dbReference>
<evidence type="ECO:0000256" key="2">
    <source>
        <dbReference type="ARBA" id="ARBA00022676"/>
    </source>
</evidence>
<keyword evidence="4 17" id="KW-0812">Transmembrane</keyword>
<dbReference type="Pfam" id="PF01098">
    <property type="entry name" value="FTSW_RODA_SPOVE"/>
    <property type="match status" value="1"/>
</dbReference>
<comment type="subcellular location">
    <subcellularLocation>
        <location evidence="1">Membrane</location>
        <topology evidence="1">Multi-pass membrane protein</topology>
    </subcellularLocation>
</comment>
<evidence type="ECO:0000256" key="15">
    <source>
        <dbReference type="ARBA" id="ARBA00049902"/>
    </source>
</evidence>
<evidence type="ECO:0000256" key="14">
    <source>
        <dbReference type="ARBA" id="ARBA00044770"/>
    </source>
</evidence>
<evidence type="ECO:0000313" key="18">
    <source>
        <dbReference type="EMBL" id="MBM7703357.1"/>
    </source>
</evidence>
<evidence type="ECO:0000256" key="4">
    <source>
        <dbReference type="ARBA" id="ARBA00022692"/>
    </source>
</evidence>
<evidence type="ECO:0000256" key="11">
    <source>
        <dbReference type="ARBA" id="ARBA00038053"/>
    </source>
</evidence>
<feature type="transmembrane region" description="Helical" evidence="17">
    <location>
        <begin position="280"/>
        <end position="301"/>
    </location>
</feature>
<dbReference type="EC" id="2.4.99.28" evidence="14"/>
<organism evidence="18 19">
    <name type="scientific">Priestia iocasae</name>
    <dbReference type="NCBI Taxonomy" id="2291674"/>
    <lineage>
        <taxon>Bacteria</taxon>
        <taxon>Bacillati</taxon>
        <taxon>Bacillota</taxon>
        <taxon>Bacilli</taxon>
        <taxon>Bacillales</taxon>
        <taxon>Bacillaceae</taxon>
        <taxon>Priestia</taxon>
    </lineage>
</organism>
<comment type="function">
    <text evidence="16">Peptidoglycan polymerase that is essential for cell division.</text>
</comment>
<accession>A0ABS2QWI7</accession>
<dbReference type="InterPro" id="IPR001182">
    <property type="entry name" value="FtsW/RodA"/>
</dbReference>
<evidence type="ECO:0000256" key="16">
    <source>
        <dbReference type="ARBA" id="ARBA00049966"/>
    </source>
</evidence>
<comment type="catalytic activity">
    <reaction evidence="15">
        <text>[GlcNAc-(1-&gt;4)-Mur2Ac(oyl-L-Ala-gamma-D-Glu-L-Lys-D-Ala-D-Ala)](n)-di-trans,octa-cis-undecaprenyl diphosphate + beta-D-GlcNAc-(1-&gt;4)-Mur2Ac(oyl-L-Ala-gamma-D-Glu-L-Lys-D-Ala-D-Ala)-di-trans,octa-cis-undecaprenyl diphosphate = [GlcNAc-(1-&gt;4)-Mur2Ac(oyl-L-Ala-gamma-D-Glu-L-Lys-D-Ala-D-Ala)](n+1)-di-trans,octa-cis-undecaprenyl diphosphate + di-trans,octa-cis-undecaprenyl diphosphate + H(+)</text>
        <dbReference type="Rhea" id="RHEA:23708"/>
        <dbReference type="Rhea" id="RHEA-COMP:9602"/>
        <dbReference type="Rhea" id="RHEA-COMP:9603"/>
        <dbReference type="ChEBI" id="CHEBI:15378"/>
        <dbReference type="ChEBI" id="CHEBI:58405"/>
        <dbReference type="ChEBI" id="CHEBI:60033"/>
        <dbReference type="ChEBI" id="CHEBI:78435"/>
        <dbReference type="EC" id="2.4.99.28"/>
    </reaction>
</comment>
<dbReference type="EMBL" id="JAFBFC010000003">
    <property type="protein sequence ID" value="MBM7703357.1"/>
    <property type="molecule type" value="Genomic_DNA"/>
</dbReference>
<dbReference type="GO" id="GO:0051301">
    <property type="term" value="P:cell division"/>
    <property type="evidence" value="ECO:0007669"/>
    <property type="project" value="UniProtKB-KW"/>
</dbReference>
<evidence type="ECO:0000256" key="17">
    <source>
        <dbReference type="SAM" id="Phobius"/>
    </source>
</evidence>
<feature type="transmembrane region" description="Helical" evidence="17">
    <location>
        <begin position="54"/>
        <end position="72"/>
    </location>
</feature>
<keyword evidence="18" id="KW-0131">Cell cycle</keyword>
<feature type="transmembrane region" description="Helical" evidence="17">
    <location>
        <begin position="346"/>
        <end position="371"/>
    </location>
</feature>
<feature type="transmembrane region" description="Helical" evidence="17">
    <location>
        <begin position="166"/>
        <end position="185"/>
    </location>
</feature>
<dbReference type="PROSITE" id="PS00428">
    <property type="entry name" value="FTSW_RODA_SPOVE"/>
    <property type="match status" value="1"/>
</dbReference>
<keyword evidence="2" id="KW-0328">Glycosyltransferase</keyword>